<keyword evidence="2" id="KW-0472">Membrane</keyword>
<keyword evidence="4" id="KW-1185">Reference proteome</keyword>
<keyword evidence="2" id="KW-1133">Transmembrane helix</keyword>
<dbReference type="Proteomes" id="UP001218218">
    <property type="component" value="Unassembled WGS sequence"/>
</dbReference>
<keyword evidence="2" id="KW-0812">Transmembrane</keyword>
<evidence type="ECO:0000313" key="4">
    <source>
        <dbReference type="Proteomes" id="UP001218218"/>
    </source>
</evidence>
<proteinExistence type="predicted"/>
<gene>
    <name evidence="3" type="ORF">DFH08DRAFT_347897</name>
</gene>
<protein>
    <submittedName>
        <fullName evidence="3">Uncharacterized protein</fullName>
    </submittedName>
</protein>
<organism evidence="3 4">
    <name type="scientific">Mycena albidolilacea</name>
    <dbReference type="NCBI Taxonomy" id="1033008"/>
    <lineage>
        <taxon>Eukaryota</taxon>
        <taxon>Fungi</taxon>
        <taxon>Dikarya</taxon>
        <taxon>Basidiomycota</taxon>
        <taxon>Agaricomycotina</taxon>
        <taxon>Agaricomycetes</taxon>
        <taxon>Agaricomycetidae</taxon>
        <taxon>Agaricales</taxon>
        <taxon>Marasmiineae</taxon>
        <taxon>Mycenaceae</taxon>
        <taxon>Mycena</taxon>
    </lineage>
</organism>
<reference evidence="3" key="1">
    <citation type="submission" date="2023-03" db="EMBL/GenBank/DDBJ databases">
        <title>Massive genome expansion in bonnet fungi (Mycena s.s.) driven by repeated elements and novel gene families across ecological guilds.</title>
        <authorList>
            <consortium name="Lawrence Berkeley National Laboratory"/>
            <person name="Harder C.B."/>
            <person name="Miyauchi S."/>
            <person name="Viragh M."/>
            <person name="Kuo A."/>
            <person name="Thoen E."/>
            <person name="Andreopoulos B."/>
            <person name="Lu D."/>
            <person name="Skrede I."/>
            <person name="Drula E."/>
            <person name="Henrissat B."/>
            <person name="Morin E."/>
            <person name="Kohler A."/>
            <person name="Barry K."/>
            <person name="LaButti K."/>
            <person name="Morin E."/>
            <person name="Salamov A."/>
            <person name="Lipzen A."/>
            <person name="Mereny Z."/>
            <person name="Hegedus B."/>
            <person name="Baldrian P."/>
            <person name="Stursova M."/>
            <person name="Weitz H."/>
            <person name="Taylor A."/>
            <person name="Grigoriev I.V."/>
            <person name="Nagy L.G."/>
            <person name="Martin F."/>
            <person name="Kauserud H."/>
        </authorList>
    </citation>
    <scope>NUCLEOTIDE SEQUENCE</scope>
    <source>
        <strain evidence="3">CBHHK002</strain>
    </source>
</reference>
<accession>A0AAD6ZHR4</accession>
<evidence type="ECO:0000313" key="3">
    <source>
        <dbReference type="EMBL" id="KAJ7323511.1"/>
    </source>
</evidence>
<comment type="caution">
    <text evidence="3">The sequence shown here is derived from an EMBL/GenBank/DDBJ whole genome shotgun (WGS) entry which is preliminary data.</text>
</comment>
<evidence type="ECO:0000256" key="1">
    <source>
        <dbReference type="SAM" id="MobiDB-lite"/>
    </source>
</evidence>
<dbReference type="AlphaFoldDB" id="A0AAD6ZHR4"/>
<feature type="compositionally biased region" description="Basic residues" evidence="1">
    <location>
        <begin position="143"/>
        <end position="158"/>
    </location>
</feature>
<evidence type="ECO:0000256" key="2">
    <source>
        <dbReference type="SAM" id="Phobius"/>
    </source>
</evidence>
<feature type="transmembrane region" description="Helical" evidence="2">
    <location>
        <begin position="253"/>
        <end position="277"/>
    </location>
</feature>
<sequence length="322" mass="36044">MRAPKSAKQDPCDPLCAAPAPLAEACHPSRIRRLSWRAVYGATERAHCQRLPAVAIACARSSRTAHQQTGVPGVFPIAYSRSVVETVLGSRALPQRLPAGPDRQCTPSVEPHEWGERRRCPTRRRYRRRYAGRGHDVLSHSAPRPRRGSLSTRAHRHTLPIGPPMNGSTSNACSLSCTRRGCPERYLRSRGYAAPARARPDSASRIPQLSSGLRTGLPCAHCMVCKCPGIDIRAGTDQTENSAFRHKKRFTSLSSCCVVSYFMHYILYIFPVFYIFFTIFEAHFVAVVADDVEDIWSQLIATWRTFDGCYPNVDIRPRRTPQ</sequence>
<feature type="region of interest" description="Disordered" evidence="1">
    <location>
        <begin position="131"/>
        <end position="170"/>
    </location>
</feature>
<dbReference type="EMBL" id="JARIHO010000046">
    <property type="protein sequence ID" value="KAJ7323511.1"/>
    <property type="molecule type" value="Genomic_DNA"/>
</dbReference>
<name>A0AAD6ZHR4_9AGAR</name>